<evidence type="ECO:0000313" key="1">
    <source>
        <dbReference type="EMBL" id="KAJ8668158.1"/>
    </source>
</evidence>
<dbReference type="Proteomes" id="UP001239111">
    <property type="component" value="Chromosome 4"/>
</dbReference>
<comment type="caution">
    <text evidence="1">The sequence shown here is derived from an EMBL/GenBank/DDBJ whole genome shotgun (WGS) entry which is preliminary data.</text>
</comment>
<dbReference type="EMBL" id="CM056744">
    <property type="protein sequence ID" value="KAJ8668158.1"/>
    <property type="molecule type" value="Genomic_DNA"/>
</dbReference>
<sequence length="437" mass="48129">MASGNLPPNMETSHFGHPAKTSTNKSSTQDFINSEMIKLQNEAGLVAQSTIQMEPPTIDEQGSKEASTTNNPPKQGLSMNSNTVIVRKRSDYQTLVSPVGDDAANNRRNSPETKMKDPDLSIDDNLPETVTLLKTPEGGKCYLIGTAHFSLESQNDVSRIIQAVQPHIIMVELCLDRIHVLQLDEETILEEAKNLSFSKITSTIKEHGVHRGLFYLLLLNMSAYLTKVLGLAPGGEFRRAFQEAKKVPHCILQMGDRPIGITFARALSSLSWWQTAKLTWHLLTERDNLLSQKDIEEFKSRDALEEMMAELAGEYPAVEEVFVKERDLFLTYSLQTACKPKVGPDGRPIIPRVVGVVGIGHTIGIIEHWGKVQKSQIPPILHVPPPSLSSKILAFTFKACILGSGIFIGYKVVKVTPSIVNSLKSSVEGLIKASVGK</sequence>
<accession>A0ACC2NB54</accession>
<reference evidence="1" key="1">
    <citation type="submission" date="2023-04" db="EMBL/GenBank/DDBJ databases">
        <title>A chromosome-level genome assembly of the parasitoid wasp Eretmocerus hayati.</title>
        <authorList>
            <person name="Zhong Y."/>
            <person name="Liu S."/>
            <person name="Liu Y."/>
        </authorList>
    </citation>
    <scope>NUCLEOTIDE SEQUENCE</scope>
    <source>
        <strain evidence="1">ZJU_SS_LIU_2023</strain>
    </source>
</reference>
<name>A0ACC2NB54_9HYME</name>
<keyword evidence="2" id="KW-1185">Reference proteome</keyword>
<gene>
    <name evidence="1" type="ORF">QAD02_009821</name>
</gene>
<evidence type="ECO:0000313" key="2">
    <source>
        <dbReference type="Proteomes" id="UP001239111"/>
    </source>
</evidence>
<protein>
    <submittedName>
        <fullName evidence="1">Uncharacterized protein</fullName>
    </submittedName>
</protein>
<organism evidence="1 2">
    <name type="scientific">Eretmocerus hayati</name>
    <dbReference type="NCBI Taxonomy" id="131215"/>
    <lineage>
        <taxon>Eukaryota</taxon>
        <taxon>Metazoa</taxon>
        <taxon>Ecdysozoa</taxon>
        <taxon>Arthropoda</taxon>
        <taxon>Hexapoda</taxon>
        <taxon>Insecta</taxon>
        <taxon>Pterygota</taxon>
        <taxon>Neoptera</taxon>
        <taxon>Endopterygota</taxon>
        <taxon>Hymenoptera</taxon>
        <taxon>Apocrita</taxon>
        <taxon>Proctotrupomorpha</taxon>
        <taxon>Chalcidoidea</taxon>
        <taxon>Aphelinidae</taxon>
        <taxon>Aphelininae</taxon>
        <taxon>Eretmocerus</taxon>
    </lineage>
</organism>
<proteinExistence type="predicted"/>